<protein>
    <submittedName>
        <fullName evidence="1">Uncharacterized protein</fullName>
    </submittedName>
</protein>
<accession>A0A6A6DPL4</accession>
<name>A0A6A6DPL4_9PEZI</name>
<evidence type="ECO:0000313" key="1">
    <source>
        <dbReference type="EMBL" id="KAF2181514.1"/>
    </source>
</evidence>
<sequence>MPGVSKLLAPLFSGSGVKGHGNQSANLSGNHLQVNASVGLNSHQTVIQKAPDGPSTGSSLLLAAGAAAVGAAATALKSQPQPDIGTWSGLSLAGPGIGLTGQTLQLMGVPCIARSCINRWVRHDHHQADSKDQTFTWFFPSQRRPV</sequence>
<evidence type="ECO:0000313" key="2">
    <source>
        <dbReference type="Proteomes" id="UP000800200"/>
    </source>
</evidence>
<proteinExistence type="predicted"/>
<dbReference type="AlphaFoldDB" id="A0A6A6DPL4"/>
<organism evidence="1 2">
    <name type="scientific">Zopfia rhizophila CBS 207.26</name>
    <dbReference type="NCBI Taxonomy" id="1314779"/>
    <lineage>
        <taxon>Eukaryota</taxon>
        <taxon>Fungi</taxon>
        <taxon>Dikarya</taxon>
        <taxon>Ascomycota</taxon>
        <taxon>Pezizomycotina</taxon>
        <taxon>Dothideomycetes</taxon>
        <taxon>Dothideomycetes incertae sedis</taxon>
        <taxon>Zopfiaceae</taxon>
        <taxon>Zopfia</taxon>
    </lineage>
</organism>
<reference evidence="1" key="1">
    <citation type="journal article" date="2020" name="Stud. Mycol.">
        <title>101 Dothideomycetes genomes: a test case for predicting lifestyles and emergence of pathogens.</title>
        <authorList>
            <person name="Haridas S."/>
            <person name="Albert R."/>
            <person name="Binder M."/>
            <person name="Bloem J."/>
            <person name="Labutti K."/>
            <person name="Salamov A."/>
            <person name="Andreopoulos B."/>
            <person name="Baker S."/>
            <person name="Barry K."/>
            <person name="Bills G."/>
            <person name="Bluhm B."/>
            <person name="Cannon C."/>
            <person name="Castanera R."/>
            <person name="Culley D."/>
            <person name="Daum C."/>
            <person name="Ezra D."/>
            <person name="Gonzalez J."/>
            <person name="Henrissat B."/>
            <person name="Kuo A."/>
            <person name="Liang C."/>
            <person name="Lipzen A."/>
            <person name="Lutzoni F."/>
            <person name="Magnuson J."/>
            <person name="Mondo S."/>
            <person name="Nolan M."/>
            <person name="Ohm R."/>
            <person name="Pangilinan J."/>
            <person name="Park H.-J."/>
            <person name="Ramirez L."/>
            <person name="Alfaro M."/>
            <person name="Sun H."/>
            <person name="Tritt A."/>
            <person name="Yoshinaga Y."/>
            <person name="Zwiers L.-H."/>
            <person name="Turgeon B."/>
            <person name="Goodwin S."/>
            <person name="Spatafora J."/>
            <person name="Crous P."/>
            <person name="Grigoriev I."/>
        </authorList>
    </citation>
    <scope>NUCLEOTIDE SEQUENCE</scope>
    <source>
        <strain evidence="1">CBS 207.26</strain>
    </source>
</reference>
<keyword evidence="2" id="KW-1185">Reference proteome</keyword>
<gene>
    <name evidence="1" type="ORF">K469DRAFT_752746</name>
</gene>
<dbReference type="OrthoDB" id="10589144at2759"/>
<dbReference type="Proteomes" id="UP000800200">
    <property type="component" value="Unassembled WGS sequence"/>
</dbReference>
<dbReference type="EMBL" id="ML994652">
    <property type="protein sequence ID" value="KAF2181514.1"/>
    <property type="molecule type" value="Genomic_DNA"/>
</dbReference>